<dbReference type="InterPro" id="IPR006311">
    <property type="entry name" value="TAT_signal"/>
</dbReference>
<feature type="signal peptide" evidence="1">
    <location>
        <begin position="1"/>
        <end position="28"/>
    </location>
</feature>
<keyword evidence="1" id="KW-0732">Signal</keyword>
<dbReference type="CDD" id="cd04486">
    <property type="entry name" value="YhcR_OBF_like"/>
    <property type="match status" value="1"/>
</dbReference>
<organism evidence="2 3">
    <name type="scientific">Glycomyces artemisiae</name>
    <dbReference type="NCBI Taxonomy" id="1076443"/>
    <lineage>
        <taxon>Bacteria</taxon>
        <taxon>Bacillati</taxon>
        <taxon>Actinomycetota</taxon>
        <taxon>Actinomycetes</taxon>
        <taxon>Glycomycetales</taxon>
        <taxon>Glycomycetaceae</taxon>
        <taxon>Glycomyces</taxon>
    </lineage>
</organism>
<dbReference type="Proteomes" id="UP000238176">
    <property type="component" value="Unassembled WGS sequence"/>
</dbReference>
<comment type="caution">
    <text evidence="2">The sequence shown here is derived from an EMBL/GenBank/DDBJ whole genome shotgun (WGS) entry which is preliminary data.</text>
</comment>
<dbReference type="PANTHER" id="PTHR42834:SF1">
    <property type="entry name" value="ENDONUCLEASE_EXONUCLEASE_PHOSPHATASE FAMILY PROTEIN (AFU_ORTHOLOGUE AFUA_3G09210)"/>
    <property type="match status" value="1"/>
</dbReference>
<feature type="chain" id="PRO_5038687555" evidence="1">
    <location>
        <begin position="29"/>
        <end position="745"/>
    </location>
</feature>
<dbReference type="Gene3D" id="3.60.10.10">
    <property type="entry name" value="Endonuclease/exonuclease/phosphatase"/>
    <property type="match status" value="1"/>
</dbReference>
<reference evidence="2 3" key="1">
    <citation type="submission" date="2018-03" db="EMBL/GenBank/DDBJ databases">
        <title>Genomic Encyclopedia of Type Strains, Phase III (KMG-III): the genomes of soil and plant-associated and newly described type strains.</title>
        <authorList>
            <person name="Whitman W."/>
        </authorList>
    </citation>
    <scope>NUCLEOTIDE SEQUENCE [LARGE SCALE GENOMIC DNA]</scope>
    <source>
        <strain evidence="2 3">CGMCC 4.7067</strain>
    </source>
</reference>
<dbReference type="RefSeq" id="WP_106365463.1">
    <property type="nucleotide sequence ID" value="NZ_PVTJ01000007.1"/>
</dbReference>
<dbReference type="OrthoDB" id="1016457at2"/>
<dbReference type="SUPFAM" id="SSF56219">
    <property type="entry name" value="DNase I-like"/>
    <property type="match status" value="1"/>
</dbReference>
<protein>
    <submittedName>
        <fullName evidence="2">Putative extracellular nuclease</fullName>
    </submittedName>
</protein>
<dbReference type="EMBL" id="PVTJ01000007">
    <property type="protein sequence ID" value="PRY57485.1"/>
    <property type="molecule type" value="Genomic_DNA"/>
</dbReference>
<name>A0A2T0UHS9_9ACTN</name>
<evidence type="ECO:0000313" key="3">
    <source>
        <dbReference type="Proteomes" id="UP000238176"/>
    </source>
</evidence>
<dbReference type="PANTHER" id="PTHR42834">
    <property type="entry name" value="ENDONUCLEASE/EXONUCLEASE/PHOSPHATASE FAMILY PROTEIN (AFU_ORTHOLOGUE AFUA_3G09210)"/>
    <property type="match status" value="1"/>
</dbReference>
<proteinExistence type="predicted"/>
<gene>
    <name evidence="2" type="ORF">B0I28_107334</name>
</gene>
<keyword evidence="3" id="KW-1185">Reference proteome</keyword>
<evidence type="ECO:0000256" key="1">
    <source>
        <dbReference type="SAM" id="SignalP"/>
    </source>
</evidence>
<dbReference type="PROSITE" id="PS51318">
    <property type="entry name" value="TAT"/>
    <property type="match status" value="1"/>
</dbReference>
<dbReference type="InterPro" id="IPR036691">
    <property type="entry name" value="Endo/exonu/phosph_ase_sf"/>
</dbReference>
<dbReference type="AlphaFoldDB" id="A0A2T0UHS9"/>
<accession>A0A2T0UHS9</accession>
<sequence>MQSLRRRARLAAAAAGAVIIGASGFLFASQAQAQADIVHIGAVQGSIEDGDTDFSSPLAGQTVYVQGIVTQETLDPSGNKGFFLQERADATDGDANSSDGIFVFNNQYSTLRTLAGSPAREELGANWTVNVGDEIVLRGVVGSYFGNIQFSGGSAYVYDVVETGLDPLAEVESVEVDPPDDAKASLEYMRRHLGMQMTVPADSVVTAGRDVFSSGGEVWAMRGDSEAAQQDGYAARAYRDAHPLDTVEGNFDDGNGYLFVIGDLGIRATAGTTESIIAPAKTYDVITEAATGGIYLSFAKYAVEVAEDLVLEGGLEPAENEPVEAAGKHEASVASYNIENLYDTRDNPNSGCDFTGNAGCTDPEDPEGNVSPPFDYVPSTYEEYEAQLQRQAAQIVEDLKSPAILMTQEGEAQDVCSVNPEWTKDSDLGEDRLVCDLVNTGDANTGGDGAPDSIQELALVIAEYGGPTYTAVGDLDAADTRGIMTGFLYQPKLAGLSNVKSWDPVFGDSPEIDYPTEADAINADVQNPKALNASLPQDVIDQCKSSGVFACNGFDVFSRAAQAAKFYFKDKHGRNIGEIYLINNHFSSSPNTRVLHRTEQANYVAAISAAILDHQRRAKVLAGGDFNVFPRPDDPFAEGQVIAGDWTGPSDQLAGMYEDSGLCSLYDVQVEDHPAAAYSYTYVGQTQTLDQMFASPALLREVEWTGSAHINADYPADAWDFGEEPAYGRYGVSDHDPSVVVFDIK</sequence>
<evidence type="ECO:0000313" key="2">
    <source>
        <dbReference type="EMBL" id="PRY57485.1"/>
    </source>
</evidence>